<dbReference type="InterPro" id="IPR051014">
    <property type="entry name" value="Cation_Transport_ATPase_IB"/>
</dbReference>
<dbReference type="EMBL" id="JACEFO010001972">
    <property type="protein sequence ID" value="KAF8690514.1"/>
    <property type="molecule type" value="Genomic_DNA"/>
</dbReference>
<reference evidence="3" key="1">
    <citation type="submission" date="2020-07" db="EMBL/GenBank/DDBJ databases">
        <title>Genome sequence and genetic diversity analysis of an under-domesticated orphan crop, white fonio (Digitaria exilis).</title>
        <authorList>
            <person name="Bennetzen J.L."/>
            <person name="Chen S."/>
            <person name="Ma X."/>
            <person name="Wang X."/>
            <person name="Yssel A.E.J."/>
            <person name="Chaluvadi S.R."/>
            <person name="Johnson M."/>
            <person name="Gangashetty P."/>
            <person name="Hamidou F."/>
            <person name="Sanogo M.D."/>
            <person name="Zwaenepoel A."/>
            <person name="Wallace J."/>
            <person name="Van De Peer Y."/>
            <person name="Van Deynze A."/>
        </authorList>
    </citation>
    <scope>NUCLEOTIDE SEQUENCE</scope>
    <source>
        <tissue evidence="3">Leaves</tissue>
    </source>
</reference>
<organism evidence="3 4">
    <name type="scientific">Digitaria exilis</name>
    <dbReference type="NCBI Taxonomy" id="1010633"/>
    <lineage>
        <taxon>Eukaryota</taxon>
        <taxon>Viridiplantae</taxon>
        <taxon>Streptophyta</taxon>
        <taxon>Embryophyta</taxon>
        <taxon>Tracheophyta</taxon>
        <taxon>Spermatophyta</taxon>
        <taxon>Magnoliopsida</taxon>
        <taxon>Liliopsida</taxon>
        <taxon>Poales</taxon>
        <taxon>Poaceae</taxon>
        <taxon>PACMAD clade</taxon>
        <taxon>Panicoideae</taxon>
        <taxon>Panicodae</taxon>
        <taxon>Paniceae</taxon>
        <taxon>Anthephorinae</taxon>
        <taxon>Digitaria</taxon>
    </lineage>
</organism>
<dbReference type="Proteomes" id="UP000636709">
    <property type="component" value="Unassembled WGS sequence"/>
</dbReference>
<evidence type="ECO:0000256" key="1">
    <source>
        <dbReference type="ARBA" id="ARBA00006024"/>
    </source>
</evidence>
<dbReference type="GO" id="GO:0022857">
    <property type="term" value="F:transmembrane transporter activity"/>
    <property type="evidence" value="ECO:0007669"/>
    <property type="project" value="TreeGrafter"/>
</dbReference>
<evidence type="ECO:0000313" key="4">
    <source>
        <dbReference type="Proteomes" id="UP000636709"/>
    </source>
</evidence>
<name>A0A835EJF8_9POAL</name>
<sequence length="479" mass="50054">MEHDHQALDVPAPEIVVDNGEANSAANATGEPPAGNGGDRHLLDADEFKAIGTLCDNLASGGTMDIDIRLRQSGGVAPVVQATAAPGNVIAAAGLPAHVEQQQAAAAAPSTRLKITVAVDDIEPHQPHKADWEYLNSMRGWLMTVATLVVGITFQAMIQPPDWIQHVLASDPSHHNDGAAAAPSPDAANQGGTIDFASTWYGEVSAKAYVFADLLTFVTALAVVALLTHAPKTASARFTKTLVTRATAEGRLRKRSQGIELLLFSPLTYRSGELQPSEAPAPDAPSLPPPQVPLGRLIPHAPTQLALSSSQLTRTLRTMWIEHGERRAAARMYVAIAAKGSPCTHANIPSPRLLPLAAPPSATLASLMAAFAGLPPVMLRAAATATGFTLDINVLMLVAVVSAAALGQFMEAGAMWLETVVCTKATTGMTSLMGMVPAIVMLAEAGTGLSMAMCEGQGGEERETRLVHRTTSLIAMEEG</sequence>
<dbReference type="PANTHER" id="PTHR48085">
    <property type="entry name" value="CADMIUM/ZINC-TRANSPORTING ATPASE HMA2-RELATED"/>
    <property type="match status" value="1"/>
</dbReference>
<proteinExistence type="inferred from homology"/>
<feature type="transmembrane region" description="Helical" evidence="2">
    <location>
        <begin position="386"/>
        <end position="406"/>
    </location>
</feature>
<protein>
    <submittedName>
        <fullName evidence="3">Uncharacterized protein</fullName>
    </submittedName>
</protein>
<feature type="transmembrane region" description="Helical" evidence="2">
    <location>
        <begin position="140"/>
        <end position="158"/>
    </location>
</feature>
<dbReference type="AlphaFoldDB" id="A0A835EJF8"/>
<feature type="transmembrane region" description="Helical" evidence="2">
    <location>
        <begin position="353"/>
        <end position="374"/>
    </location>
</feature>
<dbReference type="GO" id="GO:0016020">
    <property type="term" value="C:membrane"/>
    <property type="evidence" value="ECO:0007669"/>
    <property type="project" value="TreeGrafter"/>
</dbReference>
<comment type="similarity">
    <text evidence="1">Belongs to the cation transport ATPase (P-type) (TC 3.A.3) family. Type IB subfamily.</text>
</comment>
<dbReference type="OrthoDB" id="689307at2759"/>
<evidence type="ECO:0000313" key="3">
    <source>
        <dbReference type="EMBL" id="KAF8690514.1"/>
    </source>
</evidence>
<keyword evidence="2" id="KW-1133">Transmembrane helix</keyword>
<keyword evidence="4" id="KW-1185">Reference proteome</keyword>
<keyword evidence="2" id="KW-0472">Membrane</keyword>
<accession>A0A835EJF8</accession>
<gene>
    <name evidence="3" type="ORF">HU200_040874</name>
</gene>
<feature type="transmembrane region" description="Helical" evidence="2">
    <location>
        <begin position="208"/>
        <end position="227"/>
    </location>
</feature>
<dbReference type="PANTHER" id="PTHR48085:SF8">
    <property type="entry name" value="CADMIUM_ZINC-TRANSPORTING ATPASE HMA3"/>
    <property type="match status" value="1"/>
</dbReference>
<comment type="caution">
    <text evidence="3">The sequence shown here is derived from an EMBL/GenBank/DDBJ whole genome shotgun (WGS) entry which is preliminary data.</text>
</comment>
<evidence type="ECO:0000256" key="2">
    <source>
        <dbReference type="SAM" id="Phobius"/>
    </source>
</evidence>
<keyword evidence="2" id="KW-0812">Transmembrane</keyword>